<proteinExistence type="predicted"/>
<accession>A0A8S5RT81</accession>
<name>A0A8S5RT81_9CAUD</name>
<organism evidence="1">
    <name type="scientific">Siphoviridae sp. ctZF426</name>
    <dbReference type="NCBI Taxonomy" id="2827580"/>
    <lineage>
        <taxon>Viruses</taxon>
        <taxon>Duplodnaviria</taxon>
        <taxon>Heunggongvirae</taxon>
        <taxon>Uroviricota</taxon>
        <taxon>Caudoviricetes</taxon>
    </lineage>
</organism>
<evidence type="ECO:0000313" key="1">
    <source>
        <dbReference type="EMBL" id="DAE92372.1"/>
    </source>
</evidence>
<protein>
    <submittedName>
        <fullName evidence="1">Uncharacterized protein</fullName>
    </submittedName>
</protein>
<dbReference type="EMBL" id="BK057799">
    <property type="protein sequence ID" value="DAE92372.1"/>
    <property type="molecule type" value="Genomic_DNA"/>
</dbReference>
<sequence length="137" mass="15777">MINYIEDWLKAHLPDDFPPVRLSAAATEDDKWDDEGGADVCVRVEHPWMWYVLGNIRGPYYYLRDHGAVVLEVAFHVSEPDMLTDGEHLGYQRYGDVVYYRGDSVDSIIHDVAIDVEDLARNTLKKLERERHGDEAS</sequence>
<reference evidence="1" key="1">
    <citation type="journal article" date="2021" name="Proc. Natl. Acad. Sci. U.S.A.">
        <title>A Catalog of Tens of Thousands of Viruses from Human Metagenomes Reveals Hidden Associations with Chronic Diseases.</title>
        <authorList>
            <person name="Tisza M.J."/>
            <person name="Buck C.B."/>
        </authorList>
    </citation>
    <scope>NUCLEOTIDE SEQUENCE</scope>
    <source>
        <strain evidence="1">CtZF426</strain>
    </source>
</reference>